<name>A0ACC6IDN6_9ACTN</name>
<organism evidence="1 2">
    <name type="scientific">Nocardioides zeae</name>
    <dbReference type="NCBI Taxonomy" id="1457234"/>
    <lineage>
        <taxon>Bacteria</taxon>
        <taxon>Bacillati</taxon>
        <taxon>Actinomycetota</taxon>
        <taxon>Actinomycetes</taxon>
        <taxon>Propionibacteriales</taxon>
        <taxon>Nocardioidaceae</taxon>
        <taxon>Nocardioides</taxon>
    </lineage>
</organism>
<keyword evidence="1" id="KW-0238">DNA-binding</keyword>
<keyword evidence="2" id="KW-1185">Reference proteome</keyword>
<proteinExistence type="predicted"/>
<dbReference type="Proteomes" id="UP001261666">
    <property type="component" value="Unassembled WGS sequence"/>
</dbReference>
<accession>A0ACC6IDN6</accession>
<reference evidence="1" key="1">
    <citation type="submission" date="2023-08" db="EMBL/GenBank/DDBJ databases">
        <title>Functional and genomic diversity of the sorghum phyllosphere microbiome.</title>
        <authorList>
            <person name="Shade A."/>
        </authorList>
    </citation>
    <scope>NUCLEOTIDE SEQUENCE</scope>
    <source>
        <strain evidence="1">SORGH_AS_0885</strain>
    </source>
</reference>
<dbReference type="EMBL" id="JAVIZJ010000002">
    <property type="protein sequence ID" value="MDR6208881.1"/>
    <property type="molecule type" value="Genomic_DNA"/>
</dbReference>
<protein>
    <submittedName>
        <fullName evidence="1">DNA-binding GntR family transcriptional regulator</fullName>
    </submittedName>
</protein>
<comment type="caution">
    <text evidence="1">The sequence shown here is derived from an EMBL/GenBank/DDBJ whole genome shotgun (WGS) entry which is preliminary data.</text>
</comment>
<sequence>MAARSPDETVSPPGDESGTQALGEFLVDDLMRRILTGDVPVGSWLRHNSVAEHYGVSRTPVREALRVLHAQGIVTIAPHRGARVNGHSARDVRELGAVRGELEGMAAHLAADRIDDAGLARLGSAWTAYEEAVAAAGPDADAAALWSTANEEFHSTIVTASGNEQLATTIADVSRRLPRNAAYAVYAGSSRLLRRNAEQHARIAEAITAGDADGARVAMRDHVVSSAEAMARWIEDGHGRSS</sequence>
<gene>
    <name evidence="1" type="ORF">QE364_000573</name>
</gene>
<evidence type="ECO:0000313" key="1">
    <source>
        <dbReference type="EMBL" id="MDR6208881.1"/>
    </source>
</evidence>
<evidence type="ECO:0000313" key="2">
    <source>
        <dbReference type="Proteomes" id="UP001261666"/>
    </source>
</evidence>